<dbReference type="Gene3D" id="2.60.120.1440">
    <property type="match status" value="1"/>
</dbReference>
<dbReference type="InterPro" id="IPR012373">
    <property type="entry name" value="Ferrdict_sens_TM"/>
</dbReference>
<dbReference type="Proteomes" id="UP000319976">
    <property type="component" value="Chromosome"/>
</dbReference>
<organism evidence="3 4">
    <name type="scientific">Calycomorphotria hydatis</name>
    <dbReference type="NCBI Taxonomy" id="2528027"/>
    <lineage>
        <taxon>Bacteria</taxon>
        <taxon>Pseudomonadati</taxon>
        <taxon>Planctomycetota</taxon>
        <taxon>Planctomycetia</taxon>
        <taxon>Planctomycetales</taxon>
        <taxon>Planctomycetaceae</taxon>
        <taxon>Calycomorphotria</taxon>
    </lineage>
</organism>
<evidence type="ECO:0000259" key="2">
    <source>
        <dbReference type="Pfam" id="PF04773"/>
    </source>
</evidence>
<evidence type="ECO:0000313" key="4">
    <source>
        <dbReference type="Proteomes" id="UP000319976"/>
    </source>
</evidence>
<dbReference type="OrthoDB" id="287725at2"/>
<name>A0A517TCI4_9PLAN</name>
<feature type="transmembrane region" description="Helical" evidence="1">
    <location>
        <begin position="91"/>
        <end position="114"/>
    </location>
</feature>
<accession>A0A517TCI4</accession>
<evidence type="ECO:0000256" key="1">
    <source>
        <dbReference type="SAM" id="Phobius"/>
    </source>
</evidence>
<proteinExistence type="predicted"/>
<dbReference type="KEGG" id="chya:V22_33350"/>
<keyword evidence="1" id="KW-1133">Transmembrane helix</keyword>
<dbReference type="Pfam" id="PF04773">
    <property type="entry name" value="FecR"/>
    <property type="match status" value="1"/>
</dbReference>
<gene>
    <name evidence="3" type="ORF">V22_33350</name>
</gene>
<dbReference type="EMBL" id="CP036316">
    <property type="protein sequence ID" value="QDT66071.1"/>
    <property type="molecule type" value="Genomic_DNA"/>
</dbReference>
<dbReference type="InterPro" id="IPR006860">
    <property type="entry name" value="FecR"/>
</dbReference>
<feature type="domain" description="FecR protein" evidence="2">
    <location>
        <begin position="156"/>
        <end position="239"/>
    </location>
</feature>
<dbReference type="PANTHER" id="PTHR30273">
    <property type="entry name" value="PERIPLASMIC SIGNAL SENSOR AND SIGMA FACTOR ACTIVATOR FECR-RELATED"/>
    <property type="match status" value="1"/>
</dbReference>
<keyword evidence="1" id="KW-0812">Transmembrane</keyword>
<sequence>MSESSALRSEIAELAEAMCQGRLDAARSTRLDELLRSNLFCQQWFVEYLDLHAELWQMKQERTSGSPSQAAVERVATLLQGRNRQVASRHLLAIVSIATSVAAVLLVGLGVFLWPATPTMARIVTLSENVEWSSNNKTEFAVGSRLEQGQMLSITKGLLTIQLDDGAFVDLRAPCTVAVMNTNRIWLDQGAVKALVGPDAIGFEVHTPDARIVDLGTEFLVERDPKRGTEVSVRQGRVRTEVLDSNGKSMQELELTSGRSLLLDRFAAGPEELAWPVEDYESFDEVTGGLASMEGMARVRAGKIASLLPGEHVTHSHLLVVPERTGVLLREPLVVGQGANRQTIPAGTLVDSYLLHFDFNRYITKPPAGSVSFHRPILAMVSDAAELNLTDELFGAEDVQYPQEDFRGLEAGVDQVALSDDKRTITFDFEVRLPHAMDQCRILVQAE</sequence>
<keyword evidence="1" id="KW-0472">Membrane</keyword>
<dbReference type="AlphaFoldDB" id="A0A517TCI4"/>
<protein>
    <submittedName>
        <fullName evidence="3">FecR protein</fullName>
    </submittedName>
</protein>
<keyword evidence="4" id="KW-1185">Reference proteome</keyword>
<evidence type="ECO:0000313" key="3">
    <source>
        <dbReference type="EMBL" id="QDT66071.1"/>
    </source>
</evidence>
<dbReference type="PANTHER" id="PTHR30273:SF2">
    <property type="entry name" value="PROTEIN FECR"/>
    <property type="match status" value="1"/>
</dbReference>
<dbReference type="RefSeq" id="WP_145264876.1">
    <property type="nucleotide sequence ID" value="NZ_CP036316.1"/>
</dbReference>
<dbReference type="GO" id="GO:0016989">
    <property type="term" value="F:sigma factor antagonist activity"/>
    <property type="evidence" value="ECO:0007669"/>
    <property type="project" value="TreeGrafter"/>
</dbReference>
<reference evidence="3 4" key="1">
    <citation type="submission" date="2019-02" db="EMBL/GenBank/DDBJ databases">
        <title>Deep-cultivation of Planctomycetes and their phenomic and genomic characterization uncovers novel biology.</title>
        <authorList>
            <person name="Wiegand S."/>
            <person name="Jogler M."/>
            <person name="Boedeker C."/>
            <person name="Pinto D."/>
            <person name="Vollmers J."/>
            <person name="Rivas-Marin E."/>
            <person name="Kohn T."/>
            <person name="Peeters S.H."/>
            <person name="Heuer A."/>
            <person name="Rast P."/>
            <person name="Oberbeckmann S."/>
            <person name="Bunk B."/>
            <person name="Jeske O."/>
            <person name="Meyerdierks A."/>
            <person name="Storesund J.E."/>
            <person name="Kallscheuer N."/>
            <person name="Luecker S."/>
            <person name="Lage O.M."/>
            <person name="Pohl T."/>
            <person name="Merkel B.J."/>
            <person name="Hornburger P."/>
            <person name="Mueller R.-W."/>
            <person name="Bruemmer F."/>
            <person name="Labrenz M."/>
            <person name="Spormann A.M."/>
            <person name="Op den Camp H."/>
            <person name="Overmann J."/>
            <person name="Amann R."/>
            <person name="Jetten M.S.M."/>
            <person name="Mascher T."/>
            <person name="Medema M.H."/>
            <person name="Devos D.P."/>
            <person name="Kaster A.-K."/>
            <person name="Ovreas L."/>
            <person name="Rohde M."/>
            <person name="Galperin M.Y."/>
            <person name="Jogler C."/>
        </authorList>
    </citation>
    <scope>NUCLEOTIDE SEQUENCE [LARGE SCALE GENOMIC DNA]</scope>
    <source>
        <strain evidence="3 4">V22</strain>
    </source>
</reference>